<dbReference type="Gene3D" id="1.10.287.130">
    <property type="match status" value="1"/>
</dbReference>
<reference evidence="8" key="1">
    <citation type="submission" date="2007-10" db="EMBL/GenBank/DDBJ databases">
        <title>Complete genome of Alkaliphilus oremlandii OhILAs.</title>
        <authorList>
            <person name="Copeland A."/>
            <person name="Lucas S."/>
            <person name="Lapidus A."/>
            <person name="Barry K."/>
            <person name="Detter J.C."/>
            <person name="Glavina del Rio T."/>
            <person name="Hammon N."/>
            <person name="Israni S."/>
            <person name="Dalin E."/>
            <person name="Tice H."/>
            <person name="Pitluck S."/>
            <person name="Chain P."/>
            <person name="Malfatti S."/>
            <person name="Shin M."/>
            <person name="Vergez L."/>
            <person name="Schmutz J."/>
            <person name="Larimer F."/>
            <person name="Land M."/>
            <person name="Hauser L."/>
            <person name="Kyrpides N."/>
            <person name="Mikhailova N."/>
            <person name="Stolz J.F."/>
            <person name="Dawson A."/>
            <person name="Fisher E."/>
            <person name="Crable B."/>
            <person name="Perera E."/>
            <person name="Lisak J."/>
            <person name="Ranganathan M."/>
            <person name="Basu P."/>
            <person name="Richardson P."/>
        </authorList>
    </citation>
    <scope>NUCLEOTIDE SEQUENCE [LARGE SCALE GENOMIC DNA]</scope>
    <source>
        <strain evidence="8">OhILAs</strain>
    </source>
</reference>
<dbReference type="GO" id="GO:0000155">
    <property type="term" value="F:phosphorelay sensor kinase activity"/>
    <property type="evidence" value="ECO:0007669"/>
    <property type="project" value="InterPro"/>
</dbReference>
<dbReference type="SUPFAM" id="SSF55874">
    <property type="entry name" value="ATPase domain of HSP90 chaperone/DNA topoisomerase II/histidine kinase"/>
    <property type="match status" value="1"/>
</dbReference>
<keyword evidence="3 7" id="KW-0418">Kinase</keyword>
<dbReference type="GO" id="GO:0042802">
    <property type="term" value="F:identical protein binding"/>
    <property type="evidence" value="ECO:0007669"/>
    <property type="project" value="TreeGrafter"/>
</dbReference>
<dbReference type="PANTHER" id="PTHR40448:SF1">
    <property type="entry name" value="TWO-COMPONENT SENSOR HISTIDINE KINASE"/>
    <property type="match status" value="1"/>
</dbReference>
<accession>A8MED9</accession>
<keyword evidence="4" id="KW-0472">Membrane</keyword>
<evidence type="ECO:0000256" key="1">
    <source>
        <dbReference type="ARBA" id="ARBA00022553"/>
    </source>
</evidence>
<dbReference type="InterPro" id="IPR036890">
    <property type="entry name" value="HATPase_C_sf"/>
</dbReference>
<gene>
    <name evidence="7" type="ordered locus">Clos_0040</name>
</gene>
<evidence type="ECO:0000259" key="5">
    <source>
        <dbReference type="Pfam" id="PF14501"/>
    </source>
</evidence>
<dbReference type="STRING" id="350688.Clos_0040"/>
<evidence type="ECO:0000313" key="8">
    <source>
        <dbReference type="Proteomes" id="UP000000269"/>
    </source>
</evidence>
<dbReference type="eggNOG" id="COG3290">
    <property type="taxonomic scope" value="Bacteria"/>
</dbReference>
<feature type="transmembrane region" description="Helical" evidence="4">
    <location>
        <begin position="34"/>
        <end position="54"/>
    </location>
</feature>
<keyword evidence="4" id="KW-1133">Transmembrane helix</keyword>
<name>A8MED9_ALKOO</name>
<dbReference type="CDD" id="cd16935">
    <property type="entry name" value="HATPase_AgrC-ComD-like"/>
    <property type="match status" value="1"/>
</dbReference>
<dbReference type="InterPro" id="IPR032834">
    <property type="entry name" value="NatK-like_C"/>
</dbReference>
<evidence type="ECO:0000256" key="3">
    <source>
        <dbReference type="ARBA" id="ARBA00022777"/>
    </source>
</evidence>
<sequence>MIEPLNRTLIICVYHFILCLFFLLSHVKKHTVSFIFQGIFYLVMVLIAYCSVLYLQNRIWISFLLSTLVFVIAEYHHYFIKKIYDQLEIEHQDKLVSHHIDEVQSIYLTMREWRHDYHNHMQTLKAHMAMAQYDLANQYLDELEKDLNDIRIFIKSGNINLDAILNSKLSLAKSKNITVNCKAQLPSKLTISDIDLCVLIGNLLDNALEACEQMPPDTEPFLRIYIGIFKQQLYISVTNSTKDLVRKLDHEYITNKRGNHGHGLKRIYNTVKKYEGFINSQNEPGVFVTEIMLPL</sequence>
<feature type="domain" description="SpoOB alpha-helical" evidence="6">
    <location>
        <begin position="99"/>
        <end position="151"/>
    </location>
</feature>
<dbReference type="EMBL" id="CP000853">
    <property type="protein sequence ID" value="ABW17610.1"/>
    <property type="molecule type" value="Genomic_DNA"/>
</dbReference>
<proteinExistence type="predicted"/>
<dbReference type="InterPro" id="IPR039506">
    <property type="entry name" value="SPOB_a"/>
</dbReference>
<dbReference type="Pfam" id="PF14689">
    <property type="entry name" value="SPOB_a"/>
    <property type="match status" value="1"/>
</dbReference>
<feature type="transmembrane region" description="Helical" evidence="4">
    <location>
        <begin position="6"/>
        <end position="27"/>
    </location>
</feature>
<keyword evidence="8" id="KW-1185">Reference proteome</keyword>
<evidence type="ECO:0000256" key="4">
    <source>
        <dbReference type="SAM" id="Phobius"/>
    </source>
</evidence>
<keyword evidence="1" id="KW-0597">Phosphoprotein</keyword>
<feature type="transmembrane region" description="Helical" evidence="4">
    <location>
        <begin position="60"/>
        <end position="80"/>
    </location>
</feature>
<evidence type="ECO:0000259" key="6">
    <source>
        <dbReference type="Pfam" id="PF14689"/>
    </source>
</evidence>
<protein>
    <submittedName>
        <fullName evidence="7">Signal transduction histidine kinase regulating citrate/malate metabolism</fullName>
    </submittedName>
</protein>
<organism evidence="7 8">
    <name type="scientific">Alkaliphilus oremlandii (strain OhILAs)</name>
    <name type="common">Clostridium oremlandii (strain OhILAs)</name>
    <dbReference type="NCBI Taxonomy" id="350688"/>
    <lineage>
        <taxon>Bacteria</taxon>
        <taxon>Bacillati</taxon>
        <taxon>Bacillota</taxon>
        <taxon>Clostridia</taxon>
        <taxon>Peptostreptococcales</taxon>
        <taxon>Natronincolaceae</taxon>
        <taxon>Alkaliphilus</taxon>
    </lineage>
</organism>
<keyword evidence="4" id="KW-0812">Transmembrane</keyword>
<evidence type="ECO:0000256" key="2">
    <source>
        <dbReference type="ARBA" id="ARBA00022679"/>
    </source>
</evidence>
<dbReference type="AlphaFoldDB" id="A8MED9"/>
<feature type="domain" description="Sensor histidine kinase NatK-like C-terminal" evidence="5">
    <location>
        <begin position="194"/>
        <end position="294"/>
    </location>
</feature>
<dbReference type="InterPro" id="IPR016120">
    <property type="entry name" value="Sig_transdc_His_kin_SpoOB"/>
</dbReference>
<dbReference type="Pfam" id="PF14501">
    <property type="entry name" value="HATPase_c_5"/>
    <property type="match status" value="1"/>
</dbReference>
<dbReference type="Proteomes" id="UP000000269">
    <property type="component" value="Chromosome"/>
</dbReference>
<dbReference type="PANTHER" id="PTHR40448">
    <property type="entry name" value="TWO-COMPONENT SENSOR HISTIDINE KINASE"/>
    <property type="match status" value="1"/>
</dbReference>
<dbReference type="SUPFAM" id="SSF55890">
    <property type="entry name" value="Sporulation response regulatory protein Spo0B"/>
    <property type="match status" value="1"/>
</dbReference>
<keyword evidence="2" id="KW-0808">Transferase</keyword>
<dbReference type="KEGG" id="aoe:Clos_0040"/>
<dbReference type="Gene3D" id="3.30.565.10">
    <property type="entry name" value="Histidine kinase-like ATPase, C-terminal domain"/>
    <property type="match status" value="1"/>
</dbReference>
<evidence type="ECO:0000313" key="7">
    <source>
        <dbReference type="EMBL" id="ABW17610.1"/>
    </source>
</evidence>
<dbReference type="HOGENOM" id="CLU_020211_9_0_9"/>